<gene>
    <name evidence="2" type="ORF">JE024_40110</name>
</gene>
<name>A0ABS2V4G2_9ACTN</name>
<sequence>MIRAARADEVDAFFDLTLLVDLHMPADQLPALKSTIGEALADVRPPFSHGLNHFLLATLDDQPVGAVHVGPARWMLDRKIPARIRRTLVEKVTSVDTIAVHGDHRRQGIATAILTRVESDFAAAGYQALALRHEHRMRHFFTAHGFTSLPRLAVDLGPAGLFTEYDREWKYAVKPLDPAVTFTTQRGLTVVSGLLN</sequence>
<dbReference type="Proteomes" id="UP000664109">
    <property type="component" value="Unassembled WGS sequence"/>
</dbReference>
<dbReference type="SUPFAM" id="SSF55729">
    <property type="entry name" value="Acyl-CoA N-acyltransferases (Nat)"/>
    <property type="match status" value="1"/>
</dbReference>
<dbReference type="RefSeq" id="WP_205378873.1">
    <property type="nucleotide sequence ID" value="NZ_JAFEJA010000003.1"/>
</dbReference>
<dbReference type="PROSITE" id="PS51186">
    <property type="entry name" value="GNAT"/>
    <property type="match status" value="1"/>
</dbReference>
<evidence type="ECO:0000313" key="2">
    <source>
        <dbReference type="EMBL" id="MBM9624731.1"/>
    </source>
</evidence>
<geneLocation type="plasmid" evidence="2">
    <name>unnamed1</name>
</geneLocation>
<feature type="domain" description="N-acetyltransferase" evidence="1">
    <location>
        <begin position="1"/>
        <end position="168"/>
    </location>
</feature>
<protein>
    <submittedName>
        <fullName evidence="2">GNAT family N-acetyltransferase</fullName>
    </submittedName>
</protein>
<comment type="caution">
    <text evidence="2">The sequence shown here is derived from an EMBL/GenBank/DDBJ whole genome shotgun (WGS) entry which is preliminary data.</text>
</comment>
<organism evidence="2 3">
    <name type="scientific">Streptomyces zhihengii</name>
    <dbReference type="NCBI Taxonomy" id="1818004"/>
    <lineage>
        <taxon>Bacteria</taxon>
        <taxon>Bacillati</taxon>
        <taxon>Actinomycetota</taxon>
        <taxon>Actinomycetes</taxon>
        <taxon>Kitasatosporales</taxon>
        <taxon>Streptomycetaceae</taxon>
        <taxon>Streptomyces</taxon>
    </lineage>
</organism>
<dbReference type="CDD" id="cd04301">
    <property type="entry name" value="NAT_SF"/>
    <property type="match status" value="1"/>
</dbReference>
<dbReference type="InterPro" id="IPR000182">
    <property type="entry name" value="GNAT_dom"/>
</dbReference>
<proteinExistence type="predicted"/>
<dbReference type="InterPro" id="IPR016181">
    <property type="entry name" value="Acyl_CoA_acyltransferase"/>
</dbReference>
<reference evidence="2 3" key="1">
    <citation type="journal article" date="2016" name="Arch. Microbiol.">
        <title>Streptomyces zhihengii sp. nov., isolated from rhizospheric soil of Psammosilene tunicoides.</title>
        <authorList>
            <person name="Huang M.J."/>
            <person name="Fei J.J."/>
            <person name="Salam N."/>
            <person name="Kim C.J."/>
            <person name="Hozzein W.N."/>
            <person name="Xiao M."/>
            <person name="Huang H.Q."/>
            <person name="Li W.J."/>
        </authorList>
    </citation>
    <scope>NUCLEOTIDE SEQUENCE [LARGE SCALE GENOMIC DNA]</scope>
    <source>
        <strain evidence="2 3">YIM T102</strain>
    </source>
</reference>
<keyword evidence="3" id="KW-1185">Reference proteome</keyword>
<dbReference type="EMBL" id="JAFEJA010000003">
    <property type="protein sequence ID" value="MBM9624731.1"/>
    <property type="molecule type" value="Genomic_DNA"/>
</dbReference>
<accession>A0ABS2V4G2</accession>
<evidence type="ECO:0000313" key="3">
    <source>
        <dbReference type="Proteomes" id="UP000664109"/>
    </source>
</evidence>
<evidence type="ECO:0000259" key="1">
    <source>
        <dbReference type="PROSITE" id="PS51186"/>
    </source>
</evidence>
<dbReference type="Gene3D" id="3.40.630.30">
    <property type="match status" value="1"/>
</dbReference>
<keyword evidence="2" id="KW-0614">Plasmid</keyword>
<dbReference type="Pfam" id="PF00583">
    <property type="entry name" value="Acetyltransf_1"/>
    <property type="match status" value="1"/>
</dbReference>